<dbReference type="OrthoDB" id="9799096at2"/>
<dbReference type="SUPFAM" id="SSF52788">
    <property type="entry name" value="Phosphotyrosine protein phosphatases I"/>
    <property type="match status" value="1"/>
</dbReference>
<dbReference type="InterPro" id="IPR023485">
    <property type="entry name" value="Ptyr_pPase"/>
</dbReference>
<keyword evidence="4" id="KW-1185">Reference proteome</keyword>
<keyword evidence="1" id="KW-0059">Arsenical resistance</keyword>
<dbReference type="AlphaFoldDB" id="A0A1G6N3B7"/>
<evidence type="ECO:0000256" key="1">
    <source>
        <dbReference type="ARBA" id="ARBA00022849"/>
    </source>
</evidence>
<accession>A0A1G6N3B7</accession>
<sequence length="143" mass="16446">MDEKELKRVLVVSTDNACRSQMAEGWLNYYGKNAIVVKSAGITKSKLDLEAAHAMMEAVIDISAYTSKSIEEVKDFVPDYVFILSEEAEQLKDSFTNTPIFFTNHLPTPPEQTELRTVFYQSLCNEMDNYCFDMVHKHFKELM</sequence>
<gene>
    <name evidence="3" type="ORF">SAMN05216323_10408</name>
</gene>
<name>A0A1G6N3B7_9BACT</name>
<dbReference type="PANTHER" id="PTHR43428:SF1">
    <property type="entry name" value="ARSENATE REDUCTASE"/>
    <property type="match status" value="1"/>
</dbReference>
<dbReference type="EMBL" id="FMYP01000040">
    <property type="protein sequence ID" value="SDC61934.1"/>
    <property type="molecule type" value="Genomic_DNA"/>
</dbReference>
<reference evidence="3 4" key="1">
    <citation type="submission" date="2016-09" db="EMBL/GenBank/DDBJ databases">
        <authorList>
            <person name="Capua I."/>
            <person name="De Benedictis P."/>
            <person name="Joannis T."/>
            <person name="Lombin L.H."/>
            <person name="Cattoli G."/>
        </authorList>
    </citation>
    <scope>NUCLEOTIDE SEQUENCE [LARGE SCALE GENOMIC DNA]</scope>
    <source>
        <strain evidence="3 4">A7P-90m</strain>
    </source>
</reference>
<feature type="domain" description="Phosphotyrosine protein phosphatase I" evidence="2">
    <location>
        <begin position="7"/>
        <end position="133"/>
    </location>
</feature>
<dbReference type="Gene3D" id="3.40.50.2300">
    <property type="match status" value="1"/>
</dbReference>
<dbReference type="STRING" id="1640674.SAMN05216323_10408"/>
<dbReference type="Pfam" id="PF01451">
    <property type="entry name" value="LMWPc"/>
    <property type="match status" value="1"/>
</dbReference>
<protein>
    <submittedName>
        <fullName evidence="3">Arsenate reductase</fullName>
    </submittedName>
</protein>
<evidence type="ECO:0000313" key="3">
    <source>
        <dbReference type="EMBL" id="SDC61934.1"/>
    </source>
</evidence>
<dbReference type="RefSeq" id="WP_092438934.1">
    <property type="nucleotide sequence ID" value="NZ_FMYP01000040.1"/>
</dbReference>
<evidence type="ECO:0000313" key="4">
    <source>
        <dbReference type="Proteomes" id="UP000199452"/>
    </source>
</evidence>
<dbReference type="InterPro" id="IPR036196">
    <property type="entry name" value="Ptyr_pPase_sf"/>
</dbReference>
<organism evidence="3 4">
    <name type="scientific">Williamwhitmania taraxaci</name>
    <dbReference type="NCBI Taxonomy" id="1640674"/>
    <lineage>
        <taxon>Bacteria</taxon>
        <taxon>Pseudomonadati</taxon>
        <taxon>Bacteroidota</taxon>
        <taxon>Bacteroidia</taxon>
        <taxon>Bacteroidales</taxon>
        <taxon>Williamwhitmaniaceae</taxon>
        <taxon>Williamwhitmania</taxon>
    </lineage>
</organism>
<dbReference type="PANTHER" id="PTHR43428">
    <property type="entry name" value="ARSENATE REDUCTASE"/>
    <property type="match status" value="1"/>
</dbReference>
<proteinExistence type="predicted"/>
<evidence type="ECO:0000259" key="2">
    <source>
        <dbReference type="SMART" id="SM00226"/>
    </source>
</evidence>
<dbReference type="SMART" id="SM00226">
    <property type="entry name" value="LMWPc"/>
    <property type="match status" value="1"/>
</dbReference>
<dbReference type="GO" id="GO:0046685">
    <property type="term" value="P:response to arsenic-containing substance"/>
    <property type="evidence" value="ECO:0007669"/>
    <property type="project" value="UniProtKB-KW"/>
</dbReference>
<dbReference type="Proteomes" id="UP000199452">
    <property type="component" value="Unassembled WGS sequence"/>
</dbReference>